<feature type="transmembrane region" description="Helical" evidence="7">
    <location>
        <begin position="105"/>
        <end position="122"/>
    </location>
</feature>
<dbReference type="PROSITE" id="PS01311">
    <property type="entry name" value="LGT"/>
    <property type="match status" value="1"/>
</dbReference>
<dbReference type="Proteomes" id="UP000289708">
    <property type="component" value="Unassembled WGS sequence"/>
</dbReference>
<dbReference type="InterPro" id="IPR001640">
    <property type="entry name" value="Lgt"/>
</dbReference>
<dbReference type="NCBIfam" id="TIGR00544">
    <property type="entry name" value="lgt"/>
    <property type="match status" value="1"/>
</dbReference>
<dbReference type="EMBL" id="RYFI01000008">
    <property type="protein sequence ID" value="RXF73545.1"/>
    <property type="molecule type" value="Genomic_DNA"/>
</dbReference>
<keyword evidence="2 7" id="KW-1003">Cell membrane</keyword>
<keyword evidence="5 7" id="KW-1133">Transmembrane helix</keyword>
<dbReference type="AlphaFoldDB" id="A0A4Q0MJC5"/>
<dbReference type="HAMAP" id="MF_01147">
    <property type="entry name" value="Lgt"/>
    <property type="match status" value="1"/>
</dbReference>
<dbReference type="RefSeq" id="WP_128777375.1">
    <property type="nucleotide sequence ID" value="NZ_RYFI01000008.1"/>
</dbReference>
<keyword evidence="6 7" id="KW-0472">Membrane</keyword>
<dbReference type="PANTHER" id="PTHR30589">
    <property type="entry name" value="PROLIPOPROTEIN DIACYLGLYCERYL TRANSFERASE"/>
    <property type="match status" value="1"/>
</dbReference>
<feature type="transmembrane region" description="Helical" evidence="7">
    <location>
        <begin position="239"/>
        <end position="266"/>
    </location>
</feature>
<feature type="transmembrane region" description="Helical" evidence="7">
    <location>
        <begin position="129"/>
        <end position="150"/>
    </location>
</feature>
<name>A0A4Q0MJC5_9HYPH</name>
<dbReference type="EC" id="2.5.1.145" evidence="7"/>
<evidence type="ECO:0000256" key="7">
    <source>
        <dbReference type="HAMAP-Rule" id="MF_01147"/>
    </source>
</evidence>
<gene>
    <name evidence="7" type="primary">lgt</name>
    <name evidence="8" type="ORF">EK403_10160</name>
</gene>
<evidence type="ECO:0000313" key="9">
    <source>
        <dbReference type="Proteomes" id="UP000289708"/>
    </source>
</evidence>
<comment type="subcellular location">
    <subcellularLocation>
        <location evidence="7">Cell membrane</location>
        <topology evidence="7">Multi-pass membrane protein</topology>
    </subcellularLocation>
</comment>
<comment type="catalytic activity">
    <reaction evidence="7">
        <text>L-cysteinyl-[prolipoprotein] + a 1,2-diacyl-sn-glycero-3-phospho-(1'-sn-glycerol) = an S-1,2-diacyl-sn-glyceryl-L-cysteinyl-[prolipoprotein] + sn-glycerol 1-phosphate + H(+)</text>
        <dbReference type="Rhea" id="RHEA:56712"/>
        <dbReference type="Rhea" id="RHEA-COMP:14679"/>
        <dbReference type="Rhea" id="RHEA-COMP:14680"/>
        <dbReference type="ChEBI" id="CHEBI:15378"/>
        <dbReference type="ChEBI" id="CHEBI:29950"/>
        <dbReference type="ChEBI" id="CHEBI:57685"/>
        <dbReference type="ChEBI" id="CHEBI:64716"/>
        <dbReference type="ChEBI" id="CHEBI:140658"/>
        <dbReference type="EC" id="2.5.1.145"/>
    </reaction>
</comment>
<feature type="transmembrane region" description="Helical" evidence="7">
    <location>
        <begin position="23"/>
        <end position="41"/>
    </location>
</feature>
<dbReference type="OrthoDB" id="871140at2"/>
<keyword evidence="9" id="KW-1185">Reference proteome</keyword>
<dbReference type="GO" id="GO:0008961">
    <property type="term" value="F:phosphatidylglycerol-prolipoprotein diacylglyceryl transferase activity"/>
    <property type="evidence" value="ECO:0007669"/>
    <property type="project" value="UniProtKB-UniRule"/>
</dbReference>
<evidence type="ECO:0000256" key="4">
    <source>
        <dbReference type="ARBA" id="ARBA00022692"/>
    </source>
</evidence>
<proteinExistence type="inferred from homology"/>
<evidence type="ECO:0000256" key="3">
    <source>
        <dbReference type="ARBA" id="ARBA00022679"/>
    </source>
</evidence>
<feature type="transmembrane region" description="Helical" evidence="7">
    <location>
        <begin position="183"/>
        <end position="201"/>
    </location>
</feature>
<evidence type="ECO:0000256" key="1">
    <source>
        <dbReference type="ARBA" id="ARBA00007150"/>
    </source>
</evidence>
<feature type="binding site" evidence="7">
    <location>
        <position position="148"/>
    </location>
    <ligand>
        <name>a 1,2-diacyl-sn-glycero-3-phospho-(1'-sn-glycerol)</name>
        <dbReference type="ChEBI" id="CHEBI:64716"/>
    </ligand>
</feature>
<evidence type="ECO:0000256" key="5">
    <source>
        <dbReference type="ARBA" id="ARBA00022989"/>
    </source>
</evidence>
<dbReference type="GO" id="GO:0042158">
    <property type="term" value="P:lipoprotein biosynthetic process"/>
    <property type="evidence" value="ECO:0007669"/>
    <property type="project" value="UniProtKB-UniRule"/>
</dbReference>
<comment type="pathway">
    <text evidence="7">Protein modification; lipoprotein biosynthesis (diacylglyceryl transfer).</text>
</comment>
<keyword evidence="8" id="KW-0449">Lipoprotein</keyword>
<protein>
    <recommendedName>
        <fullName evidence="7">Phosphatidylglycerol--prolipoprotein diacylglyceryl transferase</fullName>
        <ecNumber evidence="7">2.5.1.145</ecNumber>
    </recommendedName>
</protein>
<dbReference type="Pfam" id="PF01790">
    <property type="entry name" value="LGT"/>
    <property type="match status" value="1"/>
</dbReference>
<comment type="similarity">
    <text evidence="1 7">Belongs to the Lgt family.</text>
</comment>
<evidence type="ECO:0000313" key="8">
    <source>
        <dbReference type="EMBL" id="RXF73545.1"/>
    </source>
</evidence>
<dbReference type="GO" id="GO:0005886">
    <property type="term" value="C:plasma membrane"/>
    <property type="evidence" value="ECO:0007669"/>
    <property type="project" value="UniProtKB-SubCell"/>
</dbReference>
<dbReference type="UniPathway" id="UPA00664"/>
<comment type="function">
    <text evidence="7">Catalyzes the transfer of the diacylglyceryl group from phosphatidylglycerol to the sulfhydryl group of the N-terminal cysteine of a prolipoprotein, the first step in the formation of mature lipoproteins.</text>
</comment>
<comment type="caution">
    <text evidence="8">The sequence shown here is derived from an EMBL/GenBank/DDBJ whole genome shotgun (WGS) entry which is preliminary data.</text>
</comment>
<accession>A0A4Q0MJC5</accession>
<feature type="transmembrane region" description="Helical" evidence="7">
    <location>
        <begin position="210"/>
        <end position="227"/>
    </location>
</feature>
<feature type="transmembrane region" description="Helical" evidence="7">
    <location>
        <begin position="65"/>
        <end position="85"/>
    </location>
</feature>
<keyword evidence="3 7" id="KW-0808">Transferase</keyword>
<keyword evidence="4 7" id="KW-0812">Transmembrane</keyword>
<sequence length="272" mass="28962">MPLLAIPFPMIDPVAVAVGPIAIRWYALAYIAGLLIGWWLAKRIAAKDALWGPIRHPAPLDVDDLIVWVAFGVILGGRVGYVLFYDPAYFAANPLEALKIWHGGMSFHGGFLGAALAIALFARSKALPALPLFDLASAVTPVGLFFGRIANFVNGELFGRAGDVPWAMVFPHGGPEPRHPSQLYQAALEGIALLILVQILVRMGALKRPGLVGGAFVAGYGVARIVGEQFREPDAQIGFLAGGLTMGMLLSIPMLIVGLVVMAAALRRPKPE</sequence>
<reference evidence="8 9" key="1">
    <citation type="submission" date="2018-12" db="EMBL/GenBank/DDBJ databases">
        <title>bacterium Hansschlegelia zhihuaiae S113.</title>
        <authorList>
            <person name="He J."/>
        </authorList>
    </citation>
    <scope>NUCLEOTIDE SEQUENCE [LARGE SCALE GENOMIC DNA]</scope>
    <source>
        <strain evidence="8 9">S 113</strain>
    </source>
</reference>
<evidence type="ECO:0000256" key="2">
    <source>
        <dbReference type="ARBA" id="ARBA00022475"/>
    </source>
</evidence>
<evidence type="ECO:0000256" key="6">
    <source>
        <dbReference type="ARBA" id="ARBA00023136"/>
    </source>
</evidence>
<organism evidence="8 9">
    <name type="scientific">Hansschlegelia zhihuaiae</name>
    <dbReference type="NCBI Taxonomy" id="405005"/>
    <lineage>
        <taxon>Bacteria</taxon>
        <taxon>Pseudomonadati</taxon>
        <taxon>Pseudomonadota</taxon>
        <taxon>Alphaproteobacteria</taxon>
        <taxon>Hyphomicrobiales</taxon>
        <taxon>Methylopilaceae</taxon>
        <taxon>Hansschlegelia</taxon>
    </lineage>
</organism>
<dbReference type="PANTHER" id="PTHR30589:SF0">
    <property type="entry name" value="PHOSPHATIDYLGLYCEROL--PROLIPOPROTEIN DIACYLGLYCERYL TRANSFERASE"/>
    <property type="match status" value="1"/>
</dbReference>